<evidence type="ECO:0000313" key="3">
    <source>
        <dbReference type="Proteomes" id="UP000326198"/>
    </source>
</evidence>
<feature type="compositionally biased region" description="Low complexity" evidence="1">
    <location>
        <begin position="173"/>
        <end position="185"/>
    </location>
</feature>
<feature type="region of interest" description="Disordered" evidence="1">
    <location>
        <begin position="139"/>
        <end position="204"/>
    </location>
</feature>
<evidence type="ECO:0000256" key="1">
    <source>
        <dbReference type="SAM" id="MobiDB-lite"/>
    </source>
</evidence>
<feature type="compositionally biased region" description="Basic and acidic residues" evidence="1">
    <location>
        <begin position="139"/>
        <end position="152"/>
    </location>
</feature>
<dbReference type="OrthoDB" id="4148828at2759"/>
<sequence>MANIVQRPLNRLRKSDSYKPLHERFGDVAISAPTEGSWNQLENPRQSSHQSYGHGFTRGSSTRSSRKNYDKASIPENTAPSRQNSFSMGTLNPRRLSMRLTPRPRYPTEDPTEREHLHYPDRRAEFAYKPIHQDYSTEVTEKAASRVHDSPRFRYIPADTRRAAASPGSHRYSTSSQHSLQSSSTGIEEREIRPRRHLQDSRYEDRYDHYVEPHDRSHQSSRTGYRTSGEYTEWAMAAQMSASSSLEKKKLRAARRMTMTMVPDAEDIYG</sequence>
<keyword evidence="3" id="KW-1185">Reference proteome</keyword>
<dbReference type="EMBL" id="ML736158">
    <property type="protein sequence ID" value="KAE8382939.1"/>
    <property type="molecule type" value="Genomic_DNA"/>
</dbReference>
<dbReference type="AlphaFoldDB" id="A0A5N7BME0"/>
<feature type="region of interest" description="Disordered" evidence="1">
    <location>
        <begin position="37"/>
        <end position="119"/>
    </location>
</feature>
<feature type="compositionally biased region" description="Polar residues" evidence="1">
    <location>
        <begin position="75"/>
        <end position="90"/>
    </location>
</feature>
<feature type="compositionally biased region" description="Basic and acidic residues" evidence="1">
    <location>
        <begin position="187"/>
        <end position="204"/>
    </location>
</feature>
<evidence type="ECO:0000313" key="2">
    <source>
        <dbReference type="EMBL" id="KAE8382939.1"/>
    </source>
</evidence>
<feature type="compositionally biased region" description="Polar residues" evidence="1">
    <location>
        <begin position="37"/>
        <end position="51"/>
    </location>
</feature>
<proteinExistence type="predicted"/>
<gene>
    <name evidence="2" type="ORF">BDV26DRAFT_252353</name>
</gene>
<protein>
    <submittedName>
        <fullName evidence="2">Uncharacterized protein</fullName>
    </submittedName>
</protein>
<organism evidence="2 3">
    <name type="scientific">Aspergillus bertholletiae</name>
    <dbReference type="NCBI Taxonomy" id="1226010"/>
    <lineage>
        <taxon>Eukaryota</taxon>
        <taxon>Fungi</taxon>
        <taxon>Dikarya</taxon>
        <taxon>Ascomycota</taxon>
        <taxon>Pezizomycotina</taxon>
        <taxon>Eurotiomycetes</taxon>
        <taxon>Eurotiomycetidae</taxon>
        <taxon>Eurotiales</taxon>
        <taxon>Aspergillaceae</taxon>
        <taxon>Aspergillus</taxon>
        <taxon>Aspergillus subgen. Circumdati</taxon>
    </lineage>
</organism>
<reference evidence="2 3" key="1">
    <citation type="submission" date="2019-04" db="EMBL/GenBank/DDBJ databases">
        <title>Friends and foes A comparative genomics studyof 23 Aspergillus species from section Flavi.</title>
        <authorList>
            <consortium name="DOE Joint Genome Institute"/>
            <person name="Kjaerbolling I."/>
            <person name="Vesth T."/>
            <person name="Frisvad J.C."/>
            <person name="Nybo J.L."/>
            <person name="Theobald S."/>
            <person name="Kildgaard S."/>
            <person name="Isbrandt T."/>
            <person name="Kuo A."/>
            <person name="Sato A."/>
            <person name="Lyhne E.K."/>
            <person name="Kogle M.E."/>
            <person name="Wiebenga A."/>
            <person name="Kun R.S."/>
            <person name="Lubbers R.J."/>
            <person name="Makela M.R."/>
            <person name="Barry K."/>
            <person name="Chovatia M."/>
            <person name="Clum A."/>
            <person name="Daum C."/>
            <person name="Haridas S."/>
            <person name="He G."/>
            <person name="LaButti K."/>
            <person name="Lipzen A."/>
            <person name="Mondo S."/>
            <person name="Riley R."/>
            <person name="Salamov A."/>
            <person name="Simmons B.A."/>
            <person name="Magnuson J.K."/>
            <person name="Henrissat B."/>
            <person name="Mortensen U.H."/>
            <person name="Larsen T.O."/>
            <person name="Devries R.P."/>
            <person name="Grigoriev I.V."/>
            <person name="Machida M."/>
            <person name="Baker S.E."/>
            <person name="Andersen M.R."/>
        </authorList>
    </citation>
    <scope>NUCLEOTIDE SEQUENCE [LARGE SCALE GENOMIC DNA]</scope>
    <source>
        <strain evidence="2 3">IBT 29228</strain>
    </source>
</reference>
<accession>A0A5N7BME0</accession>
<name>A0A5N7BME0_9EURO</name>
<dbReference type="Proteomes" id="UP000326198">
    <property type="component" value="Unassembled WGS sequence"/>
</dbReference>
<feature type="compositionally biased region" description="Basic and acidic residues" evidence="1">
    <location>
        <begin position="106"/>
        <end position="119"/>
    </location>
</feature>